<dbReference type="PANTHER" id="PTHR43214:SF41">
    <property type="entry name" value="NITRATE_NITRITE RESPONSE REGULATOR PROTEIN NARP"/>
    <property type="match status" value="1"/>
</dbReference>
<dbReference type="PROSITE" id="PS50110">
    <property type="entry name" value="RESPONSE_REGULATORY"/>
    <property type="match status" value="1"/>
</dbReference>
<evidence type="ECO:0000256" key="5">
    <source>
        <dbReference type="PROSITE-ProRule" id="PRU00169"/>
    </source>
</evidence>
<dbReference type="InterPro" id="IPR001789">
    <property type="entry name" value="Sig_transdc_resp-reg_receiver"/>
</dbReference>
<dbReference type="RefSeq" id="WP_106844821.1">
    <property type="nucleotide sequence ID" value="NZ_CP027792.1"/>
</dbReference>
<gene>
    <name evidence="9" type="ORF">C7H73_00320</name>
</gene>
<feature type="domain" description="HTH luxR-type" evidence="7">
    <location>
        <begin position="155"/>
        <end position="220"/>
    </location>
</feature>
<proteinExistence type="predicted"/>
<dbReference type="Gene3D" id="3.40.50.2300">
    <property type="match status" value="1"/>
</dbReference>
<sequence>MPAPITLFLIDDHTLLRRGLVALLAQHEDLHVVGEAGDAAEALRLLPQKKPQVILLDNHLPGVRGVDAIADLREASPASRVVMLTVSEDGADLAAALRHGAQGYLLKTIDGDLLAEAVRRAARGEPVVSPEMMGKLVAAFQTQGAPEASAAPAPAEAPDTPLSPREEEVLREIARGASNKEIARQLSIAETTVKIHVQHILRKLGLSSRVQAAVYASDRQRPAEQA</sequence>
<feature type="region of interest" description="Disordered" evidence="6">
    <location>
        <begin position="143"/>
        <end position="164"/>
    </location>
</feature>
<dbReference type="GO" id="GO:0006355">
    <property type="term" value="P:regulation of DNA-templated transcription"/>
    <property type="evidence" value="ECO:0007669"/>
    <property type="project" value="InterPro"/>
</dbReference>
<dbReference type="GO" id="GO:0000160">
    <property type="term" value="P:phosphorelay signal transduction system"/>
    <property type="evidence" value="ECO:0007669"/>
    <property type="project" value="InterPro"/>
</dbReference>
<dbReference type="Pfam" id="PF00196">
    <property type="entry name" value="GerE"/>
    <property type="match status" value="1"/>
</dbReference>
<evidence type="ECO:0000256" key="2">
    <source>
        <dbReference type="ARBA" id="ARBA00023015"/>
    </source>
</evidence>
<keyword evidence="2" id="KW-0805">Transcription regulation</keyword>
<dbReference type="Pfam" id="PF00072">
    <property type="entry name" value="Response_reg"/>
    <property type="match status" value="1"/>
</dbReference>
<dbReference type="SUPFAM" id="SSF46894">
    <property type="entry name" value="C-terminal effector domain of the bipartite response regulators"/>
    <property type="match status" value="1"/>
</dbReference>
<keyword evidence="4" id="KW-0804">Transcription</keyword>
<evidence type="ECO:0000256" key="4">
    <source>
        <dbReference type="ARBA" id="ARBA00023163"/>
    </source>
</evidence>
<dbReference type="InterPro" id="IPR039420">
    <property type="entry name" value="WalR-like"/>
</dbReference>
<dbReference type="SUPFAM" id="SSF52172">
    <property type="entry name" value="CheY-like"/>
    <property type="match status" value="1"/>
</dbReference>
<dbReference type="PROSITE" id="PS50043">
    <property type="entry name" value="HTH_LUXR_2"/>
    <property type="match status" value="1"/>
</dbReference>
<dbReference type="CDD" id="cd06170">
    <property type="entry name" value="LuxR_C_like"/>
    <property type="match status" value="1"/>
</dbReference>
<dbReference type="InterPro" id="IPR058245">
    <property type="entry name" value="NreC/VraR/RcsB-like_REC"/>
</dbReference>
<feature type="domain" description="Response regulatory" evidence="8">
    <location>
        <begin position="6"/>
        <end position="122"/>
    </location>
</feature>
<accession>A0A2P1NGV8</accession>
<dbReference type="GO" id="GO:0003677">
    <property type="term" value="F:DNA binding"/>
    <property type="evidence" value="ECO:0007669"/>
    <property type="project" value="UniProtKB-KW"/>
</dbReference>
<dbReference type="OrthoDB" id="3374006at2"/>
<evidence type="ECO:0000256" key="6">
    <source>
        <dbReference type="SAM" id="MobiDB-lite"/>
    </source>
</evidence>
<dbReference type="AlphaFoldDB" id="A0A2P1NGV8"/>
<dbReference type="Proteomes" id="UP000241829">
    <property type="component" value="Chromosome"/>
</dbReference>
<feature type="modified residue" description="4-aspartylphosphate" evidence="5">
    <location>
        <position position="57"/>
    </location>
</feature>
<keyword evidence="3 9" id="KW-0238">DNA-binding</keyword>
<dbReference type="PRINTS" id="PR00038">
    <property type="entry name" value="HTHLUXR"/>
</dbReference>
<protein>
    <submittedName>
        <fullName evidence="9">DNA-binding response regulator</fullName>
    </submittedName>
</protein>
<evidence type="ECO:0000256" key="1">
    <source>
        <dbReference type="ARBA" id="ARBA00022553"/>
    </source>
</evidence>
<organism evidence="9 10">
    <name type="scientific">Pulveribacter suum</name>
    <dbReference type="NCBI Taxonomy" id="2116657"/>
    <lineage>
        <taxon>Bacteria</taxon>
        <taxon>Pseudomonadati</taxon>
        <taxon>Pseudomonadota</taxon>
        <taxon>Betaproteobacteria</taxon>
        <taxon>Burkholderiales</taxon>
        <taxon>Comamonadaceae</taxon>
        <taxon>Pulveribacter</taxon>
    </lineage>
</organism>
<evidence type="ECO:0000259" key="7">
    <source>
        <dbReference type="PROSITE" id="PS50043"/>
    </source>
</evidence>
<dbReference type="PROSITE" id="PS00622">
    <property type="entry name" value="HTH_LUXR_1"/>
    <property type="match status" value="1"/>
</dbReference>
<feature type="compositionally biased region" description="Low complexity" evidence="6">
    <location>
        <begin position="145"/>
        <end position="158"/>
    </location>
</feature>
<dbReference type="SMART" id="SM00448">
    <property type="entry name" value="REC"/>
    <property type="match status" value="1"/>
</dbReference>
<dbReference type="EMBL" id="CP027792">
    <property type="protein sequence ID" value="AVP56258.1"/>
    <property type="molecule type" value="Genomic_DNA"/>
</dbReference>
<evidence type="ECO:0000256" key="3">
    <source>
        <dbReference type="ARBA" id="ARBA00023125"/>
    </source>
</evidence>
<evidence type="ECO:0000313" key="9">
    <source>
        <dbReference type="EMBL" id="AVP56258.1"/>
    </source>
</evidence>
<name>A0A2P1NGV8_9BURK</name>
<dbReference type="PANTHER" id="PTHR43214">
    <property type="entry name" value="TWO-COMPONENT RESPONSE REGULATOR"/>
    <property type="match status" value="1"/>
</dbReference>
<keyword evidence="10" id="KW-1185">Reference proteome</keyword>
<dbReference type="KEGG" id="melm:C7H73_00320"/>
<dbReference type="CDD" id="cd17535">
    <property type="entry name" value="REC_NarL-like"/>
    <property type="match status" value="1"/>
</dbReference>
<dbReference type="InterPro" id="IPR000792">
    <property type="entry name" value="Tscrpt_reg_LuxR_C"/>
</dbReference>
<evidence type="ECO:0000259" key="8">
    <source>
        <dbReference type="PROSITE" id="PS50110"/>
    </source>
</evidence>
<reference evidence="10" key="1">
    <citation type="submission" date="2018-03" db="EMBL/GenBank/DDBJ databases">
        <title>Genome sequencing of Melaminivora sp. strain SC2-7.</title>
        <authorList>
            <person name="Kim S.-J."/>
            <person name="Heo J."/>
            <person name="Ahn J.-H."/>
            <person name="Kwon S.-W."/>
        </authorList>
    </citation>
    <scope>NUCLEOTIDE SEQUENCE [LARGE SCALE GENOMIC DNA]</scope>
    <source>
        <strain evidence="10">SC2-7</strain>
    </source>
</reference>
<evidence type="ECO:0000313" key="10">
    <source>
        <dbReference type="Proteomes" id="UP000241829"/>
    </source>
</evidence>
<dbReference type="InterPro" id="IPR011006">
    <property type="entry name" value="CheY-like_superfamily"/>
</dbReference>
<dbReference type="SMART" id="SM00421">
    <property type="entry name" value="HTH_LUXR"/>
    <property type="match status" value="1"/>
</dbReference>
<keyword evidence="1 5" id="KW-0597">Phosphoprotein</keyword>
<dbReference type="InterPro" id="IPR016032">
    <property type="entry name" value="Sig_transdc_resp-reg_C-effctor"/>
</dbReference>